<keyword evidence="4 6" id="KW-0689">Ribosomal protein</keyword>
<name>A0ABS0B2H4_9BACT</name>
<dbReference type="InterPro" id="IPR018258">
    <property type="entry name" value="Ribosomal_bL21_CS"/>
</dbReference>
<evidence type="ECO:0000256" key="4">
    <source>
        <dbReference type="ARBA" id="ARBA00022980"/>
    </source>
</evidence>
<dbReference type="EMBL" id="JAAEJV010000052">
    <property type="protein sequence ID" value="MBF5059931.1"/>
    <property type="molecule type" value="Genomic_DNA"/>
</dbReference>
<evidence type="ECO:0000313" key="9">
    <source>
        <dbReference type="Proteomes" id="UP001194714"/>
    </source>
</evidence>
<keyword evidence="9" id="KW-1185">Reference proteome</keyword>
<evidence type="ECO:0000256" key="6">
    <source>
        <dbReference type="HAMAP-Rule" id="MF_01363"/>
    </source>
</evidence>
<protein>
    <recommendedName>
        <fullName evidence="6">Large ribosomal subunit protein bL21</fullName>
    </recommendedName>
</protein>
<dbReference type="PROSITE" id="PS01169">
    <property type="entry name" value="RIBOSOMAL_L21"/>
    <property type="match status" value="1"/>
</dbReference>
<comment type="function">
    <text evidence="6 7">This protein binds to 23S rRNA in the presence of protein L20.</text>
</comment>
<keyword evidence="2 6" id="KW-0699">rRNA-binding</keyword>
<accession>A0ABS0B2H4</accession>
<proteinExistence type="inferred from homology"/>
<dbReference type="GO" id="GO:0005840">
    <property type="term" value="C:ribosome"/>
    <property type="evidence" value="ECO:0007669"/>
    <property type="project" value="UniProtKB-KW"/>
</dbReference>
<keyword evidence="5 6" id="KW-0687">Ribonucleoprotein</keyword>
<comment type="similarity">
    <text evidence="1 6 7">Belongs to the bacterial ribosomal protein bL21 family.</text>
</comment>
<dbReference type="PANTHER" id="PTHR21349">
    <property type="entry name" value="50S RIBOSOMAL PROTEIN L21"/>
    <property type="match status" value="1"/>
</dbReference>
<dbReference type="Proteomes" id="UP001194714">
    <property type="component" value="Unassembled WGS sequence"/>
</dbReference>
<keyword evidence="3 6" id="KW-0694">RNA-binding</keyword>
<evidence type="ECO:0000256" key="5">
    <source>
        <dbReference type="ARBA" id="ARBA00023274"/>
    </source>
</evidence>
<comment type="caution">
    <text evidence="8">The sequence shown here is derived from an EMBL/GenBank/DDBJ whole genome shotgun (WGS) entry which is preliminary data.</text>
</comment>
<dbReference type="PANTHER" id="PTHR21349:SF0">
    <property type="entry name" value="LARGE RIBOSOMAL SUBUNIT PROTEIN BL21M"/>
    <property type="match status" value="1"/>
</dbReference>
<dbReference type="Pfam" id="PF00829">
    <property type="entry name" value="Ribosomal_L21p"/>
    <property type="match status" value="1"/>
</dbReference>
<dbReference type="NCBIfam" id="TIGR00061">
    <property type="entry name" value="L21"/>
    <property type="match status" value="1"/>
</dbReference>
<dbReference type="SUPFAM" id="SSF141091">
    <property type="entry name" value="L21p-like"/>
    <property type="match status" value="1"/>
</dbReference>
<evidence type="ECO:0000256" key="1">
    <source>
        <dbReference type="ARBA" id="ARBA00008563"/>
    </source>
</evidence>
<evidence type="ECO:0000256" key="7">
    <source>
        <dbReference type="RuleBase" id="RU000562"/>
    </source>
</evidence>
<dbReference type="RefSeq" id="WP_194848253.1">
    <property type="nucleotide sequence ID" value="NZ_JAAEJV010000052.1"/>
</dbReference>
<dbReference type="InterPro" id="IPR028909">
    <property type="entry name" value="bL21-like"/>
</dbReference>
<organism evidence="8 9">
    <name type="scientific">Candidatus Neptunichlamydia vexilliferae</name>
    <dbReference type="NCBI Taxonomy" id="1651774"/>
    <lineage>
        <taxon>Bacteria</taxon>
        <taxon>Pseudomonadati</taxon>
        <taxon>Chlamydiota</taxon>
        <taxon>Chlamydiia</taxon>
        <taxon>Parachlamydiales</taxon>
        <taxon>Simkaniaceae</taxon>
        <taxon>Candidatus Neptunichlamydia</taxon>
    </lineage>
</organism>
<evidence type="ECO:0000313" key="8">
    <source>
        <dbReference type="EMBL" id="MBF5059931.1"/>
    </source>
</evidence>
<gene>
    <name evidence="6" type="primary">rplU</name>
    <name evidence="8" type="ORF">NEPTK9_001455</name>
</gene>
<dbReference type="InterPro" id="IPR001787">
    <property type="entry name" value="Ribosomal_bL21"/>
</dbReference>
<reference evidence="8 9" key="1">
    <citation type="submission" date="2020-01" db="EMBL/GenBank/DDBJ databases">
        <title>Draft genome sequence of Cand. Neptunochlamydia vexilliferae K9.</title>
        <authorList>
            <person name="Schulz F."/>
            <person name="Koestlbacher S."/>
            <person name="Wascher F."/>
            <person name="Pizzetti I."/>
            <person name="Horn M."/>
        </authorList>
    </citation>
    <scope>NUCLEOTIDE SEQUENCE [LARGE SCALE GENOMIC DNA]</scope>
    <source>
        <strain evidence="8 9">K9</strain>
    </source>
</reference>
<comment type="subunit">
    <text evidence="6">Part of the 50S ribosomal subunit. Contacts protein L20.</text>
</comment>
<sequence length="103" mass="11487">MYAIIQTGGKQYRVEKGDTIEVELLGTETGPVEFKEVVLFNDGKVAHVGIPHVAKCLVKGEVIGDTKGPKVVSFKYKRRKNYRRKVGHRQKYSVVKITDIAAA</sequence>
<dbReference type="HAMAP" id="MF_01363">
    <property type="entry name" value="Ribosomal_bL21"/>
    <property type="match status" value="1"/>
</dbReference>
<evidence type="ECO:0000256" key="2">
    <source>
        <dbReference type="ARBA" id="ARBA00022730"/>
    </source>
</evidence>
<evidence type="ECO:0000256" key="3">
    <source>
        <dbReference type="ARBA" id="ARBA00022884"/>
    </source>
</evidence>
<dbReference type="InterPro" id="IPR036164">
    <property type="entry name" value="bL21-like_sf"/>
</dbReference>